<dbReference type="Proteomes" id="UP000320776">
    <property type="component" value="Chromosome"/>
</dbReference>
<evidence type="ECO:0000259" key="3">
    <source>
        <dbReference type="Pfam" id="PF03358"/>
    </source>
</evidence>
<feature type="domain" description="NADPH-dependent FMN reductase-like" evidence="3">
    <location>
        <begin position="2"/>
        <end position="127"/>
    </location>
</feature>
<evidence type="ECO:0000313" key="5">
    <source>
        <dbReference type="Proteomes" id="UP000320776"/>
    </source>
</evidence>
<dbReference type="AlphaFoldDB" id="A0A517DPW1"/>
<dbReference type="KEGG" id="sted:SPTER_06210"/>
<keyword evidence="1" id="KW-0285">Flavoprotein</keyword>
<dbReference type="SUPFAM" id="SSF52218">
    <property type="entry name" value="Flavoproteins"/>
    <property type="match status" value="1"/>
</dbReference>
<dbReference type="PANTHER" id="PTHR43278">
    <property type="entry name" value="NAD(P)H-DEPENDENT FMN-CONTAINING OXIDOREDUCTASE YWQN-RELATED"/>
    <property type="match status" value="1"/>
</dbReference>
<dbReference type="Gene3D" id="3.40.50.360">
    <property type="match status" value="1"/>
</dbReference>
<proteinExistence type="predicted"/>
<accession>A0A517DPW1</accession>
<protein>
    <submittedName>
        <fullName evidence="4">NADPH-dependent FMN reductase</fullName>
    </submittedName>
</protein>
<dbReference type="InterPro" id="IPR029039">
    <property type="entry name" value="Flavoprotein-like_sf"/>
</dbReference>
<dbReference type="PANTHER" id="PTHR43278:SF2">
    <property type="entry name" value="IRON-SULFUR FLAVOPROTEIN"/>
    <property type="match status" value="1"/>
</dbReference>
<reference evidence="4 5" key="1">
    <citation type="submission" date="2019-02" db="EMBL/GenBank/DDBJ databases">
        <title>Closed genome of Sporomusa termitida DSM 4440.</title>
        <authorList>
            <person name="Poehlein A."/>
            <person name="Daniel R."/>
        </authorList>
    </citation>
    <scope>NUCLEOTIDE SEQUENCE [LARGE SCALE GENOMIC DNA]</scope>
    <source>
        <strain evidence="4 5">DSM 4440</strain>
    </source>
</reference>
<dbReference type="InterPro" id="IPR005025">
    <property type="entry name" value="FMN_Rdtase-like_dom"/>
</dbReference>
<evidence type="ECO:0000256" key="2">
    <source>
        <dbReference type="ARBA" id="ARBA00022643"/>
    </source>
</evidence>
<evidence type="ECO:0000313" key="4">
    <source>
        <dbReference type="EMBL" id="QDR79347.1"/>
    </source>
</evidence>
<dbReference type="RefSeq" id="WP_211367428.1">
    <property type="nucleotide sequence ID" value="NZ_CP036259.1"/>
</dbReference>
<keyword evidence="2" id="KW-0288">FMN</keyword>
<keyword evidence="5" id="KW-1185">Reference proteome</keyword>
<dbReference type="GO" id="GO:0016491">
    <property type="term" value="F:oxidoreductase activity"/>
    <property type="evidence" value="ECO:0007669"/>
    <property type="project" value="InterPro"/>
</dbReference>
<dbReference type="Pfam" id="PF03358">
    <property type="entry name" value="FMN_red"/>
    <property type="match status" value="1"/>
</dbReference>
<gene>
    <name evidence="4" type="ORF">SPTER_06210</name>
</gene>
<dbReference type="EMBL" id="CP036259">
    <property type="protein sequence ID" value="QDR79347.1"/>
    <property type="molecule type" value="Genomic_DNA"/>
</dbReference>
<organism evidence="4 5">
    <name type="scientific">Sporomusa termitida</name>
    <dbReference type="NCBI Taxonomy" id="2377"/>
    <lineage>
        <taxon>Bacteria</taxon>
        <taxon>Bacillati</taxon>
        <taxon>Bacillota</taxon>
        <taxon>Negativicutes</taxon>
        <taxon>Selenomonadales</taxon>
        <taxon>Sporomusaceae</taxon>
        <taxon>Sporomusa</taxon>
    </lineage>
</organism>
<dbReference type="InterPro" id="IPR051796">
    <property type="entry name" value="ISF_SsuE-like"/>
</dbReference>
<evidence type="ECO:0000256" key="1">
    <source>
        <dbReference type="ARBA" id="ARBA00022630"/>
    </source>
</evidence>
<name>A0A517DPW1_9FIRM</name>
<sequence>MMKIIGLAGSPRKNGNTDVLVQKALAGARAQGSETELFHLNELAARGCQACYGCKKAGKCVINDDLTNVFTAIETADGIVLGSPIYFGRFTAQTATFMDRLYGYIKPDSTSSLGAGKKFGLVFTQGQPDAGLYTGTTEATARVLARVGFEAGPGTLVGSGLREPGIARENEQFLQAAFAIGQELAGR</sequence>